<protein>
    <recommendedName>
        <fullName evidence="4">Secreted protein</fullName>
    </recommendedName>
</protein>
<evidence type="ECO:0000313" key="2">
    <source>
        <dbReference type="EMBL" id="KAK6643787.1"/>
    </source>
</evidence>
<dbReference type="InterPro" id="IPR006631">
    <property type="entry name" value="DM4_12"/>
</dbReference>
<dbReference type="SMART" id="SM00718">
    <property type="entry name" value="DM4_12"/>
    <property type="match status" value="1"/>
</dbReference>
<evidence type="ECO:0008006" key="4">
    <source>
        <dbReference type="Google" id="ProtNLM"/>
    </source>
</evidence>
<dbReference type="PANTHER" id="PTHR21398:SF21">
    <property type="entry name" value="AGAP004005-PA"/>
    <property type="match status" value="1"/>
</dbReference>
<organism evidence="2 3">
    <name type="scientific">Polyplax serrata</name>
    <name type="common">Common mouse louse</name>
    <dbReference type="NCBI Taxonomy" id="468196"/>
    <lineage>
        <taxon>Eukaryota</taxon>
        <taxon>Metazoa</taxon>
        <taxon>Ecdysozoa</taxon>
        <taxon>Arthropoda</taxon>
        <taxon>Hexapoda</taxon>
        <taxon>Insecta</taxon>
        <taxon>Pterygota</taxon>
        <taxon>Neoptera</taxon>
        <taxon>Paraneoptera</taxon>
        <taxon>Psocodea</taxon>
        <taxon>Troctomorpha</taxon>
        <taxon>Phthiraptera</taxon>
        <taxon>Anoplura</taxon>
        <taxon>Polyplacidae</taxon>
        <taxon>Polyplax</taxon>
    </lineage>
</organism>
<feature type="signal peptide" evidence="1">
    <location>
        <begin position="1"/>
        <end position="20"/>
    </location>
</feature>
<comment type="caution">
    <text evidence="2">The sequence shown here is derived from an EMBL/GenBank/DDBJ whole genome shotgun (WGS) entry which is preliminary data.</text>
</comment>
<proteinExistence type="predicted"/>
<gene>
    <name evidence="2" type="ORF">RUM43_000050</name>
</gene>
<dbReference type="PANTHER" id="PTHR21398">
    <property type="entry name" value="AGAP007094-PA"/>
    <property type="match status" value="1"/>
</dbReference>
<name>A0AAN8SC77_POLSC</name>
<dbReference type="AlphaFoldDB" id="A0AAN8SC77"/>
<dbReference type="EMBL" id="JAWJWE010000001">
    <property type="protein sequence ID" value="KAK6643787.1"/>
    <property type="molecule type" value="Genomic_DNA"/>
</dbReference>
<feature type="chain" id="PRO_5043011756" description="Secreted protein" evidence="1">
    <location>
        <begin position="21"/>
        <end position="192"/>
    </location>
</feature>
<keyword evidence="1" id="KW-0732">Signal</keyword>
<evidence type="ECO:0000256" key="1">
    <source>
        <dbReference type="SAM" id="SignalP"/>
    </source>
</evidence>
<reference evidence="2 3" key="1">
    <citation type="submission" date="2023-10" db="EMBL/GenBank/DDBJ databases">
        <title>Genomes of two closely related lineages of the louse Polyplax serrata with different host specificities.</title>
        <authorList>
            <person name="Martinu J."/>
            <person name="Tarabai H."/>
            <person name="Stefka J."/>
            <person name="Hypsa V."/>
        </authorList>
    </citation>
    <scope>NUCLEOTIDE SEQUENCE [LARGE SCALE GENOMIC DNA]</scope>
    <source>
        <strain evidence="2">HR10_N</strain>
    </source>
</reference>
<dbReference type="Proteomes" id="UP001372834">
    <property type="component" value="Unassembled WGS sequence"/>
</dbReference>
<accession>A0AAN8SC77</accession>
<dbReference type="Pfam" id="PF07841">
    <property type="entry name" value="DM4_12"/>
    <property type="match status" value="1"/>
</dbReference>
<sequence length="192" mass="21591">MINHFLFSCTFVAVMSAAEGKEIIREKRYLVYPKPASKVQFIVGTGIPIPLERHAVTMGWVVKAKYSLATNASEYTDSYVTFQKRSLQRQSASRYDFYRIFEAATERFTGSGKECMLRSICEASAIPLTASSLLAQILRIFLLPSSTDETPLLRSDMDYHNAERLGRARNADCKILYPSCSLALIDLLTVVK</sequence>
<evidence type="ECO:0000313" key="3">
    <source>
        <dbReference type="Proteomes" id="UP001372834"/>
    </source>
</evidence>